<dbReference type="EMBL" id="CP000806">
    <property type="protein sequence ID" value="ACB51993.1"/>
    <property type="molecule type" value="Genomic_DNA"/>
</dbReference>
<organism evidence="2 3">
    <name type="scientific">Crocosphaera subtropica (strain ATCC 51142 / BH68)</name>
    <name type="common">Cyanothece sp. (strain ATCC 51142)</name>
    <dbReference type="NCBI Taxonomy" id="43989"/>
    <lineage>
        <taxon>Bacteria</taxon>
        <taxon>Bacillati</taxon>
        <taxon>Cyanobacteriota</taxon>
        <taxon>Cyanophyceae</taxon>
        <taxon>Oscillatoriophycideae</taxon>
        <taxon>Chroococcales</taxon>
        <taxon>Aphanothecaceae</taxon>
        <taxon>Crocosphaera</taxon>
        <taxon>Crocosphaera subtropica</taxon>
    </lineage>
</organism>
<proteinExistence type="predicted"/>
<name>B1WT71_CROS5</name>
<accession>B1WT71</accession>
<feature type="domain" description="ABM" evidence="1">
    <location>
        <begin position="1"/>
        <end position="65"/>
    </location>
</feature>
<dbReference type="STRING" id="43989.cce_2645"/>
<dbReference type="HOGENOM" id="CLU_135081_1_0_3"/>
<evidence type="ECO:0000313" key="3">
    <source>
        <dbReference type="Proteomes" id="UP000001203"/>
    </source>
</evidence>
<dbReference type="Pfam" id="PF03992">
    <property type="entry name" value="ABM"/>
    <property type="match status" value="1"/>
</dbReference>
<gene>
    <name evidence="2" type="ordered locus">cce_2645</name>
</gene>
<dbReference type="KEGG" id="cyt:cce_2645"/>
<dbReference type="InterPro" id="IPR007138">
    <property type="entry name" value="ABM_dom"/>
</dbReference>
<dbReference type="NCBIfam" id="TIGR03792">
    <property type="entry name" value="TIGR03792 family protein"/>
    <property type="match status" value="1"/>
</dbReference>
<dbReference type="SUPFAM" id="SSF54909">
    <property type="entry name" value="Dimeric alpha+beta barrel"/>
    <property type="match status" value="1"/>
</dbReference>
<keyword evidence="3" id="KW-1185">Reference proteome</keyword>
<evidence type="ECO:0000259" key="1">
    <source>
        <dbReference type="Pfam" id="PF03992"/>
    </source>
</evidence>
<dbReference type="Proteomes" id="UP000001203">
    <property type="component" value="Chromosome circular"/>
</dbReference>
<reference evidence="2 3" key="1">
    <citation type="journal article" date="2008" name="Proc. Natl. Acad. Sci. U.S.A.">
        <title>The genome of Cyanothece 51142, a unicellular diazotrophic cyanobacterium important in the marine nitrogen cycle.</title>
        <authorList>
            <person name="Welsh E.A."/>
            <person name="Liberton M."/>
            <person name="Stoeckel J."/>
            <person name="Loh T."/>
            <person name="Elvitigala T."/>
            <person name="Wang C."/>
            <person name="Wollam A."/>
            <person name="Fulton R.S."/>
            <person name="Clifton S.W."/>
            <person name="Jacobs J.M."/>
            <person name="Aurora R."/>
            <person name="Ghosh B.K."/>
            <person name="Sherman L.A."/>
            <person name="Smith R.D."/>
            <person name="Wilson R.K."/>
            <person name="Pakrasi H.B."/>
        </authorList>
    </citation>
    <scope>NUCLEOTIDE SEQUENCE [LARGE SCALE GENOMIC DNA]</scope>
    <source>
        <strain evidence="3">ATCC 51142 / BH68</strain>
    </source>
</reference>
<evidence type="ECO:0000313" key="2">
    <source>
        <dbReference type="EMBL" id="ACB51993.1"/>
    </source>
</evidence>
<dbReference type="OrthoDB" id="531457at2"/>
<protein>
    <submittedName>
        <fullName evidence="2">Dimeric alpha-beta barrel protein</fullName>
    </submittedName>
</protein>
<dbReference type="AlphaFoldDB" id="B1WT71"/>
<dbReference type="eggNOG" id="COG2329">
    <property type="taxonomic scope" value="Bacteria"/>
</dbReference>
<sequence length="103" mass="12491">MVIEWLKFQVSPESRDIFIQLDNEIWTPVLAEFPGFLGKEVWISPNIPQEVTLIIRWETREQWKAIPQTLLEETEQKFAQRMQDHPYEMIEVREYQVRKFPNS</sequence>
<dbReference type="InterPro" id="IPR022512">
    <property type="entry name" value="CHP03792"/>
</dbReference>
<dbReference type="Gene3D" id="3.30.70.100">
    <property type="match status" value="1"/>
</dbReference>
<dbReference type="RefSeq" id="WP_009544666.1">
    <property type="nucleotide sequence ID" value="NC_010546.1"/>
</dbReference>
<dbReference type="InterPro" id="IPR011008">
    <property type="entry name" value="Dimeric_a/b-barrel"/>
</dbReference>